<feature type="compositionally biased region" description="Gly residues" evidence="1">
    <location>
        <begin position="1"/>
        <end position="10"/>
    </location>
</feature>
<name>A0A1J1JII4_PLAAG</name>
<gene>
    <name evidence="2" type="ORF">PLAM_2943</name>
</gene>
<sequence>MHGGLGGQGTPGENTLPSGFQDPSGVLTALAVAISVKEFTVKKFIDQTYIFPATYYPFVIRNS</sequence>
<protein>
    <submittedName>
        <fullName evidence="2">Uncharacterized protein</fullName>
    </submittedName>
</protein>
<accession>A0A1J1JII4</accession>
<evidence type="ECO:0000313" key="2">
    <source>
        <dbReference type="EMBL" id="CUM60909.1"/>
    </source>
</evidence>
<evidence type="ECO:0000256" key="1">
    <source>
        <dbReference type="SAM" id="MobiDB-lite"/>
    </source>
</evidence>
<dbReference type="AlphaFoldDB" id="A0A1J1JII4"/>
<reference evidence="2" key="1">
    <citation type="submission" date="2015-09" db="EMBL/GenBank/DDBJ databases">
        <authorList>
            <person name="Jackson K.R."/>
            <person name="Lunt B.L."/>
            <person name="Fisher J.N.B."/>
            <person name="Gardner A.V."/>
            <person name="Bailey M.E."/>
            <person name="Deus L.M."/>
            <person name="Earl A.S."/>
            <person name="Gibby P.D."/>
            <person name="Hartmann K.A."/>
            <person name="Liu J.E."/>
            <person name="Manci A.M."/>
            <person name="Nielsen D.A."/>
            <person name="Solomon M.B."/>
            <person name="Breakwell D.P."/>
            <person name="Burnett S.H."/>
            <person name="Grose J.H."/>
        </authorList>
    </citation>
    <scope>NUCLEOTIDE SEQUENCE</scope>
    <source>
        <strain evidence="2">7805</strain>
    </source>
</reference>
<proteinExistence type="predicted"/>
<dbReference type="EMBL" id="LO018304">
    <property type="protein sequence ID" value="CUM60909.1"/>
    <property type="molecule type" value="Genomic_DNA"/>
</dbReference>
<feature type="region of interest" description="Disordered" evidence="1">
    <location>
        <begin position="1"/>
        <end position="20"/>
    </location>
</feature>
<organism evidence="2">
    <name type="scientific">Planktothrix agardhii</name>
    <name type="common">Oscillatoria agardhii</name>
    <dbReference type="NCBI Taxonomy" id="1160"/>
    <lineage>
        <taxon>Bacteria</taxon>
        <taxon>Bacillati</taxon>
        <taxon>Cyanobacteriota</taxon>
        <taxon>Cyanophyceae</taxon>
        <taxon>Oscillatoriophycideae</taxon>
        <taxon>Oscillatoriales</taxon>
        <taxon>Microcoleaceae</taxon>
        <taxon>Planktothrix</taxon>
    </lineage>
</organism>